<organism evidence="2">
    <name type="scientific">Streptomyces sp. R39</name>
    <dbReference type="NCBI Taxonomy" id="3238631"/>
    <lineage>
        <taxon>Bacteria</taxon>
        <taxon>Bacillati</taxon>
        <taxon>Actinomycetota</taxon>
        <taxon>Actinomycetes</taxon>
        <taxon>Kitasatosporales</taxon>
        <taxon>Streptomycetaceae</taxon>
        <taxon>Streptomyces</taxon>
    </lineage>
</organism>
<feature type="region of interest" description="Disordered" evidence="1">
    <location>
        <begin position="1"/>
        <end position="20"/>
    </location>
</feature>
<gene>
    <name evidence="2" type="ORF">AB5J52_05925</name>
</gene>
<dbReference type="GeneID" id="301472055"/>
<feature type="compositionally biased region" description="Low complexity" evidence="1">
    <location>
        <begin position="1"/>
        <end position="10"/>
    </location>
</feature>
<proteinExistence type="predicted"/>
<evidence type="ECO:0000313" key="2">
    <source>
        <dbReference type="EMBL" id="XDQ41846.1"/>
    </source>
</evidence>
<dbReference type="EMBL" id="CP163441">
    <property type="protein sequence ID" value="XDQ41846.1"/>
    <property type="molecule type" value="Genomic_DNA"/>
</dbReference>
<sequence>MGRLRTLTGGPRRESPAPWTAPLLTSRRHIDLLRTCGATGRRG</sequence>
<protein>
    <submittedName>
        <fullName evidence="2">Uncharacterized protein</fullName>
    </submittedName>
</protein>
<dbReference type="AlphaFoldDB" id="A0AB39QHV1"/>
<evidence type="ECO:0000256" key="1">
    <source>
        <dbReference type="SAM" id="MobiDB-lite"/>
    </source>
</evidence>
<accession>A0AB39QHV1</accession>
<reference evidence="2" key="1">
    <citation type="submission" date="2024-07" db="EMBL/GenBank/DDBJ databases">
        <authorList>
            <person name="Yu S.T."/>
        </authorList>
    </citation>
    <scope>NUCLEOTIDE SEQUENCE</scope>
    <source>
        <strain evidence="2">R39</strain>
    </source>
</reference>
<name>A0AB39QHV1_9ACTN</name>
<dbReference type="RefSeq" id="WP_268206593.1">
    <property type="nucleotide sequence ID" value="NZ_CP163441.1"/>
</dbReference>